<evidence type="ECO:0000313" key="3">
    <source>
        <dbReference type="Proteomes" id="UP001482620"/>
    </source>
</evidence>
<name>A0ABV0TW63_9TELE</name>
<protein>
    <submittedName>
        <fullName evidence="2">Uncharacterized protein</fullName>
    </submittedName>
</protein>
<sequence length="124" mass="13386">MKIFCIKTFVVLAPVFQPVSVVFFFRTDSLADMMSSVLGHTACLFVSVALAVSFRLAVLWGHSLLVLFFGCRGGRGGRGRGRGGTPSGLHARARHLELASFCERSVVDAFQKKALSLAPVKSLV</sequence>
<feature type="transmembrane region" description="Helical" evidence="1">
    <location>
        <begin position="37"/>
        <end position="70"/>
    </location>
</feature>
<comment type="caution">
    <text evidence="2">The sequence shown here is derived from an EMBL/GenBank/DDBJ whole genome shotgun (WGS) entry which is preliminary data.</text>
</comment>
<keyword evidence="3" id="KW-1185">Reference proteome</keyword>
<keyword evidence="1" id="KW-1133">Transmembrane helix</keyword>
<evidence type="ECO:0000313" key="2">
    <source>
        <dbReference type="EMBL" id="MEQ2236211.1"/>
    </source>
</evidence>
<keyword evidence="1" id="KW-0472">Membrane</keyword>
<proteinExistence type="predicted"/>
<accession>A0ABV0TW63</accession>
<reference evidence="2 3" key="1">
    <citation type="submission" date="2021-06" db="EMBL/GenBank/DDBJ databases">
        <authorList>
            <person name="Palmer J.M."/>
        </authorList>
    </citation>
    <scope>NUCLEOTIDE SEQUENCE [LARGE SCALE GENOMIC DNA]</scope>
    <source>
        <strain evidence="3">if_2019</strain>
        <tissue evidence="2">Muscle</tissue>
    </source>
</reference>
<organism evidence="2 3">
    <name type="scientific">Ilyodon furcidens</name>
    <name type="common">goldbreast splitfin</name>
    <dbReference type="NCBI Taxonomy" id="33524"/>
    <lineage>
        <taxon>Eukaryota</taxon>
        <taxon>Metazoa</taxon>
        <taxon>Chordata</taxon>
        <taxon>Craniata</taxon>
        <taxon>Vertebrata</taxon>
        <taxon>Euteleostomi</taxon>
        <taxon>Actinopterygii</taxon>
        <taxon>Neopterygii</taxon>
        <taxon>Teleostei</taxon>
        <taxon>Neoteleostei</taxon>
        <taxon>Acanthomorphata</taxon>
        <taxon>Ovalentaria</taxon>
        <taxon>Atherinomorphae</taxon>
        <taxon>Cyprinodontiformes</taxon>
        <taxon>Goodeidae</taxon>
        <taxon>Ilyodon</taxon>
    </lineage>
</organism>
<dbReference type="EMBL" id="JAHRIQ010047079">
    <property type="protein sequence ID" value="MEQ2236211.1"/>
    <property type="molecule type" value="Genomic_DNA"/>
</dbReference>
<keyword evidence="1" id="KW-0812">Transmembrane</keyword>
<dbReference type="Proteomes" id="UP001482620">
    <property type="component" value="Unassembled WGS sequence"/>
</dbReference>
<feature type="transmembrane region" description="Helical" evidence="1">
    <location>
        <begin position="7"/>
        <end position="25"/>
    </location>
</feature>
<gene>
    <name evidence="2" type="ORF">ILYODFUR_010236</name>
</gene>
<evidence type="ECO:0000256" key="1">
    <source>
        <dbReference type="SAM" id="Phobius"/>
    </source>
</evidence>